<keyword evidence="1" id="KW-1133">Transmembrane helix</keyword>
<dbReference type="OrthoDB" id="7859841at2"/>
<proteinExistence type="predicted"/>
<dbReference type="RefSeq" id="WP_066604315.1">
    <property type="nucleotide sequence ID" value="NZ_FORY01000007.1"/>
</dbReference>
<dbReference type="Pfam" id="PF18910">
    <property type="entry name" value="DUF5665"/>
    <property type="match status" value="1"/>
</dbReference>
<reference evidence="2 3" key="1">
    <citation type="submission" date="2016-10" db="EMBL/GenBank/DDBJ databases">
        <authorList>
            <person name="de Groot N.N."/>
        </authorList>
    </citation>
    <scope>NUCLEOTIDE SEQUENCE [LARGE SCALE GENOMIC DNA]</scope>
    <source>
        <strain evidence="2 3">CGMCC 1.8891</strain>
    </source>
</reference>
<dbReference type="EMBL" id="FORY01000007">
    <property type="protein sequence ID" value="SFJ63626.1"/>
    <property type="molecule type" value="Genomic_DNA"/>
</dbReference>
<evidence type="ECO:0000313" key="2">
    <source>
        <dbReference type="EMBL" id="SFJ63626.1"/>
    </source>
</evidence>
<name>A0A1I3T1Q4_9RHOB</name>
<accession>A0A1I3T1Q4</accession>
<evidence type="ECO:0000256" key="1">
    <source>
        <dbReference type="SAM" id="Phobius"/>
    </source>
</evidence>
<dbReference type="GeneID" id="98664988"/>
<evidence type="ECO:0000313" key="3">
    <source>
        <dbReference type="Proteomes" id="UP000183299"/>
    </source>
</evidence>
<dbReference type="AlphaFoldDB" id="A0A1I3T1Q4"/>
<dbReference type="InterPro" id="IPR043723">
    <property type="entry name" value="DUF5665"/>
</dbReference>
<keyword evidence="1" id="KW-0812">Transmembrane</keyword>
<dbReference type="Proteomes" id="UP000183299">
    <property type="component" value="Unassembled WGS sequence"/>
</dbReference>
<dbReference type="STRING" id="576117.SAMN04488138_107148"/>
<gene>
    <name evidence="2" type="ORF">SAMN04488138_107148</name>
</gene>
<organism evidence="2 3">
    <name type="scientific">Celeribacter halophilus</name>
    <dbReference type="NCBI Taxonomy" id="576117"/>
    <lineage>
        <taxon>Bacteria</taxon>
        <taxon>Pseudomonadati</taxon>
        <taxon>Pseudomonadota</taxon>
        <taxon>Alphaproteobacteria</taxon>
        <taxon>Rhodobacterales</taxon>
        <taxon>Roseobacteraceae</taxon>
        <taxon>Celeribacter</taxon>
    </lineage>
</organism>
<sequence length="98" mass="11108">MADDKVNLSQDINELRDELARLNGHRFIRVYNSKFRMMWFQFLRGLAFGFGSVVGASIVVSIVGFVLNQMEVVPIIGDWAKQLAGEIMTETQRVETGQ</sequence>
<protein>
    <submittedName>
        <fullName evidence="2">Uncharacterized protein</fullName>
    </submittedName>
</protein>
<keyword evidence="3" id="KW-1185">Reference proteome</keyword>
<keyword evidence="1" id="KW-0472">Membrane</keyword>
<feature type="transmembrane region" description="Helical" evidence="1">
    <location>
        <begin position="42"/>
        <end position="67"/>
    </location>
</feature>